<dbReference type="EC" id="4.2.2.-" evidence="3"/>
<dbReference type="InterPro" id="IPR034718">
    <property type="entry name" value="RlpA"/>
</dbReference>
<keyword evidence="3" id="KW-0564">Palmitate</keyword>
<dbReference type="GO" id="GO:0008932">
    <property type="term" value="F:lytic endotransglycosylase activity"/>
    <property type="evidence" value="ECO:0007669"/>
    <property type="project" value="UniProtKB-UniRule"/>
</dbReference>
<dbReference type="HAMAP" id="MF_02071">
    <property type="entry name" value="RlpA"/>
    <property type="match status" value="1"/>
</dbReference>
<gene>
    <name evidence="3" type="primary">rlpA</name>
    <name evidence="7" type="ORF">E6K79_04210</name>
</gene>
<reference evidence="7 8" key="1">
    <citation type="journal article" date="2019" name="Nat. Microbiol.">
        <title>Mediterranean grassland soil C-N compound turnover is dependent on rainfall and depth, and is mediated by genomically divergent microorganisms.</title>
        <authorList>
            <person name="Diamond S."/>
            <person name="Andeer P.F."/>
            <person name="Li Z."/>
            <person name="Crits-Christoph A."/>
            <person name="Burstein D."/>
            <person name="Anantharaman K."/>
            <person name="Lane K.R."/>
            <person name="Thomas B.C."/>
            <person name="Pan C."/>
            <person name="Northen T.R."/>
            <person name="Banfield J.F."/>
        </authorList>
    </citation>
    <scope>NUCLEOTIDE SEQUENCE [LARGE SCALE GENOMIC DNA]</scope>
    <source>
        <strain evidence="7">WS_9</strain>
    </source>
</reference>
<dbReference type="Pfam" id="PF03330">
    <property type="entry name" value="DPBB_1"/>
    <property type="match status" value="1"/>
</dbReference>
<dbReference type="InterPro" id="IPR009009">
    <property type="entry name" value="RlpA-like_DPBB"/>
</dbReference>
<keyword evidence="3" id="KW-1003">Cell membrane</keyword>
<keyword evidence="5" id="KW-0732">Signal</keyword>
<organism evidence="7 8">
    <name type="scientific">Eiseniibacteriota bacterium</name>
    <dbReference type="NCBI Taxonomy" id="2212470"/>
    <lineage>
        <taxon>Bacteria</taxon>
        <taxon>Candidatus Eiseniibacteriota</taxon>
    </lineage>
</organism>
<dbReference type="PANTHER" id="PTHR34183">
    <property type="entry name" value="ENDOLYTIC PEPTIDOGLYCAN TRANSGLYCOSYLASE RLPA"/>
    <property type="match status" value="1"/>
</dbReference>
<feature type="chain" id="PRO_5022276389" description="Probable endolytic peptidoglycan transglycosylase RlpA" evidence="5">
    <location>
        <begin position="28"/>
        <end position="134"/>
    </location>
</feature>
<comment type="subcellular location">
    <subcellularLocation>
        <location evidence="3">Cell membrane</location>
        <topology evidence="3">Lipid-anchor</topology>
    </subcellularLocation>
</comment>
<evidence type="ECO:0000313" key="8">
    <source>
        <dbReference type="Proteomes" id="UP000317691"/>
    </source>
</evidence>
<dbReference type="Gene3D" id="2.40.40.10">
    <property type="entry name" value="RlpA-like domain"/>
    <property type="match status" value="1"/>
</dbReference>
<dbReference type="PANTHER" id="PTHR34183:SF8">
    <property type="entry name" value="ENDOLYTIC PEPTIDOGLYCAN TRANSGLYCOSYLASE RLPA-RELATED"/>
    <property type="match status" value="1"/>
</dbReference>
<keyword evidence="3" id="KW-0472">Membrane</keyword>
<evidence type="ECO:0000256" key="5">
    <source>
        <dbReference type="SAM" id="SignalP"/>
    </source>
</evidence>
<proteinExistence type="inferred from homology"/>
<evidence type="ECO:0000313" key="7">
    <source>
        <dbReference type="EMBL" id="TMQ66070.1"/>
    </source>
</evidence>
<dbReference type="InterPro" id="IPR012997">
    <property type="entry name" value="RplA"/>
</dbReference>
<dbReference type="Proteomes" id="UP000317691">
    <property type="component" value="Unassembled WGS sequence"/>
</dbReference>
<dbReference type="EMBL" id="VBOZ01000010">
    <property type="protein sequence ID" value="TMQ66070.1"/>
    <property type="molecule type" value="Genomic_DNA"/>
</dbReference>
<dbReference type="GO" id="GO:0005886">
    <property type="term" value="C:plasma membrane"/>
    <property type="evidence" value="ECO:0007669"/>
    <property type="project" value="UniProtKB-SubCell"/>
</dbReference>
<dbReference type="InterPro" id="IPR036908">
    <property type="entry name" value="RlpA-like_sf"/>
</dbReference>
<dbReference type="GO" id="GO:0071555">
    <property type="term" value="P:cell wall organization"/>
    <property type="evidence" value="ECO:0007669"/>
    <property type="project" value="UniProtKB-KW"/>
</dbReference>
<comment type="caution">
    <text evidence="7">The sequence shown here is derived from an EMBL/GenBank/DDBJ whole genome shotgun (WGS) entry which is preliminary data.</text>
</comment>
<dbReference type="AlphaFoldDB" id="A0A538TR30"/>
<evidence type="ECO:0000256" key="4">
    <source>
        <dbReference type="RuleBase" id="RU003495"/>
    </source>
</evidence>
<keyword evidence="3" id="KW-0449">Lipoprotein</keyword>
<evidence type="ECO:0000259" key="6">
    <source>
        <dbReference type="Pfam" id="PF03330"/>
    </source>
</evidence>
<name>A0A538TR30_UNCEI</name>
<evidence type="ECO:0000256" key="1">
    <source>
        <dbReference type="ARBA" id="ARBA00023239"/>
    </source>
</evidence>
<keyword evidence="1 3" id="KW-0456">Lyase</keyword>
<dbReference type="SUPFAM" id="SSF50685">
    <property type="entry name" value="Barwin-like endoglucanases"/>
    <property type="match status" value="1"/>
</dbReference>
<evidence type="ECO:0000256" key="2">
    <source>
        <dbReference type="ARBA" id="ARBA00023316"/>
    </source>
</evidence>
<evidence type="ECO:0000256" key="3">
    <source>
        <dbReference type="HAMAP-Rule" id="MF_02071"/>
    </source>
</evidence>
<dbReference type="NCBIfam" id="TIGR00413">
    <property type="entry name" value="rlpA"/>
    <property type="match status" value="1"/>
</dbReference>
<sequence length="134" mass="14720">MARPSIRTIAILVCLLPVTLTGCGASAQRAHRADTDAKVGYASFYAHRFHGRATAYGETYDENALTAAHRFLPLGTRVRVTNLANGRSVVLRINDRGPWAKNRLIDVSYAAAQELRFVRQGLARVRVEVVAQAD</sequence>
<comment type="function">
    <text evidence="3">Lytic transglycosylase with a strong preference for naked glycan strands that lack stem peptides.</text>
</comment>
<feature type="domain" description="RlpA-like protein double-psi beta-barrel" evidence="6">
    <location>
        <begin position="39"/>
        <end position="127"/>
    </location>
</feature>
<dbReference type="CDD" id="cd22268">
    <property type="entry name" value="DPBB_RlpA-like"/>
    <property type="match status" value="1"/>
</dbReference>
<protein>
    <recommendedName>
        <fullName evidence="3">Probable endolytic peptidoglycan transglycosylase RlpA</fullName>
        <ecNumber evidence="3">4.2.2.-</ecNumber>
    </recommendedName>
</protein>
<keyword evidence="2 3" id="KW-0961">Cell wall biogenesis/degradation</keyword>
<dbReference type="GO" id="GO:0000270">
    <property type="term" value="P:peptidoglycan metabolic process"/>
    <property type="evidence" value="ECO:0007669"/>
    <property type="project" value="UniProtKB-UniRule"/>
</dbReference>
<dbReference type="PROSITE" id="PS51257">
    <property type="entry name" value="PROKAR_LIPOPROTEIN"/>
    <property type="match status" value="1"/>
</dbReference>
<accession>A0A538TR30</accession>
<feature type="signal peptide" evidence="5">
    <location>
        <begin position="1"/>
        <end position="27"/>
    </location>
</feature>
<comment type="similarity">
    <text evidence="3 4">Belongs to the RlpA family.</text>
</comment>